<sequence>MRNATESRITDAVLARLADALSPRAWVVSTALVRHLHTFLREARPTQAEWAEGIAFLTRTGQTCTETRQEFILLSDTLGAFMLVDAINHPLPSNATETTVLGPFYLEGVPEHDPADDISGGRPGERMIVEGTVRRADGAPLAGAWVDTWHSDAEGSYDVQLGGEMPALNMRARFRTDAEGRFWFRSIVPSFYPIPHDGPVGGMLEAQAATPIARPMCIS</sequence>
<name>A0ABT1XBV7_9PROT</name>
<dbReference type="PANTHER" id="PTHR33711:SF7">
    <property type="entry name" value="INTRADIOL RING-CLEAVAGE DIOXYGENASES DOMAIN-CONTAINING PROTEIN-RELATED"/>
    <property type="match status" value="1"/>
</dbReference>
<dbReference type="InterPro" id="IPR000627">
    <property type="entry name" value="Intradiol_dOase_C"/>
</dbReference>
<evidence type="ECO:0000313" key="10">
    <source>
        <dbReference type="Proteomes" id="UP001524642"/>
    </source>
</evidence>
<keyword evidence="3" id="KW-0479">Metal-binding</keyword>
<evidence type="ECO:0000256" key="4">
    <source>
        <dbReference type="ARBA" id="ARBA00022964"/>
    </source>
</evidence>
<evidence type="ECO:0000259" key="7">
    <source>
        <dbReference type="Pfam" id="PF00775"/>
    </source>
</evidence>
<comment type="caution">
    <text evidence="9">The sequence shown here is derived from an EMBL/GenBank/DDBJ whole genome shotgun (WGS) entry which is preliminary data.</text>
</comment>
<proteinExistence type="inferred from homology"/>
<evidence type="ECO:0000259" key="8">
    <source>
        <dbReference type="Pfam" id="PF04444"/>
    </source>
</evidence>
<keyword evidence="10" id="KW-1185">Reference proteome</keyword>
<evidence type="ECO:0000256" key="1">
    <source>
        <dbReference type="ARBA" id="ARBA00001965"/>
    </source>
</evidence>
<keyword evidence="5" id="KW-0560">Oxidoreductase</keyword>
<comment type="cofactor">
    <cofactor evidence="1">
        <name>Fe(3+)</name>
        <dbReference type="ChEBI" id="CHEBI:29034"/>
    </cofactor>
</comment>
<reference evidence="9 10" key="1">
    <citation type="submission" date="2022-06" db="EMBL/GenBank/DDBJ databases">
        <title>Roseomonas CN29.</title>
        <authorList>
            <person name="Cheng Y."/>
            <person name="He X."/>
        </authorList>
    </citation>
    <scope>NUCLEOTIDE SEQUENCE [LARGE SCALE GENOMIC DNA]</scope>
    <source>
        <strain evidence="9 10">CN29</strain>
    </source>
</reference>
<gene>
    <name evidence="9" type="ORF">NRP21_26470</name>
</gene>
<dbReference type="Pfam" id="PF04444">
    <property type="entry name" value="Dioxygenase_N"/>
    <property type="match status" value="1"/>
</dbReference>
<keyword evidence="6" id="KW-0408">Iron</keyword>
<evidence type="ECO:0000256" key="5">
    <source>
        <dbReference type="ARBA" id="ARBA00023002"/>
    </source>
</evidence>
<feature type="domain" description="Catechol dioxygenase N-terminal" evidence="8">
    <location>
        <begin position="23"/>
        <end position="95"/>
    </location>
</feature>
<evidence type="ECO:0000256" key="3">
    <source>
        <dbReference type="ARBA" id="ARBA00022723"/>
    </source>
</evidence>
<dbReference type="SUPFAM" id="SSF49482">
    <property type="entry name" value="Aromatic compound dioxygenase"/>
    <property type="match status" value="1"/>
</dbReference>
<dbReference type="InterPro" id="IPR015889">
    <property type="entry name" value="Intradiol_dOase_core"/>
</dbReference>
<dbReference type="InterPro" id="IPR007535">
    <property type="entry name" value="Catechol_dOase_N"/>
</dbReference>
<evidence type="ECO:0000256" key="2">
    <source>
        <dbReference type="ARBA" id="ARBA00007825"/>
    </source>
</evidence>
<evidence type="ECO:0000256" key="6">
    <source>
        <dbReference type="ARBA" id="ARBA00023004"/>
    </source>
</evidence>
<dbReference type="Pfam" id="PF00775">
    <property type="entry name" value="Dioxygenase_C"/>
    <property type="match status" value="1"/>
</dbReference>
<dbReference type="PANTHER" id="PTHR33711">
    <property type="entry name" value="DIOXYGENASE, PUTATIVE (AFU_ORTHOLOGUE AFUA_2G02910)-RELATED"/>
    <property type="match status" value="1"/>
</dbReference>
<organism evidence="9 10">
    <name type="scientific">Roseomonas populi</name>
    <dbReference type="NCBI Taxonomy" id="3121582"/>
    <lineage>
        <taxon>Bacteria</taxon>
        <taxon>Pseudomonadati</taxon>
        <taxon>Pseudomonadota</taxon>
        <taxon>Alphaproteobacteria</taxon>
        <taxon>Acetobacterales</taxon>
        <taxon>Roseomonadaceae</taxon>
        <taxon>Roseomonas</taxon>
    </lineage>
</organism>
<evidence type="ECO:0000313" key="9">
    <source>
        <dbReference type="EMBL" id="MCR0985602.1"/>
    </source>
</evidence>
<accession>A0ABT1XBV7</accession>
<dbReference type="Gene3D" id="2.60.130.10">
    <property type="entry name" value="Aromatic compound dioxygenase"/>
    <property type="match status" value="1"/>
</dbReference>
<dbReference type="InterPro" id="IPR050770">
    <property type="entry name" value="Intradiol_RC_Dioxygenase"/>
</dbReference>
<protein>
    <submittedName>
        <fullName evidence="9">Hydroxyquinol 1,2-dioxygenase</fullName>
    </submittedName>
</protein>
<keyword evidence="4" id="KW-0223">Dioxygenase</keyword>
<feature type="domain" description="Intradiol ring-cleavage dioxygenases" evidence="7">
    <location>
        <begin position="102"/>
        <end position="208"/>
    </location>
</feature>
<comment type="similarity">
    <text evidence="2">Belongs to the intradiol ring-cleavage dioxygenase family.</text>
</comment>
<dbReference type="EMBL" id="JANJOU010000037">
    <property type="protein sequence ID" value="MCR0985602.1"/>
    <property type="molecule type" value="Genomic_DNA"/>
</dbReference>
<dbReference type="Proteomes" id="UP001524642">
    <property type="component" value="Unassembled WGS sequence"/>
</dbReference>